<organism evidence="1">
    <name type="scientific">marine sediment metagenome</name>
    <dbReference type="NCBI Taxonomy" id="412755"/>
    <lineage>
        <taxon>unclassified sequences</taxon>
        <taxon>metagenomes</taxon>
        <taxon>ecological metagenomes</taxon>
    </lineage>
</organism>
<protein>
    <recommendedName>
        <fullName evidence="2">Amino acid synthesis family protein</fullName>
    </recommendedName>
</protein>
<dbReference type="InterPro" id="IPR009569">
    <property type="entry name" value="AA_synth_put"/>
</dbReference>
<dbReference type="SUPFAM" id="SSF160519">
    <property type="entry name" value="BB2672-like"/>
    <property type="match status" value="1"/>
</dbReference>
<reference evidence="1" key="1">
    <citation type="journal article" date="2015" name="Nature">
        <title>Complex archaea that bridge the gap between prokaryotes and eukaryotes.</title>
        <authorList>
            <person name="Spang A."/>
            <person name="Saw J.H."/>
            <person name="Jorgensen S.L."/>
            <person name="Zaremba-Niedzwiedzka K."/>
            <person name="Martijn J."/>
            <person name="Lind A.E."/>
            <person name="van Eijk R."/>
            <person name="Schleper C."/>
            <person name="Guy L."/>
            <person name="Ettema T.J."/>
        </authorList>
    </citation>
    <scope>NUCLEOTIDE SEQUENCE</scope>
</reference>
<sequence length="194" mass="20388">MPDVIIRKIVTSIEEIFHEGGPRANTPLKRGAVMAVIQNPYAGSYVEDIQPFMEDLKPLGVQMAQKLLAALGVEAAQVEGYGKGAIIGTAGELEHGALWHAPGGYAMRDVLGGAKAIVPSTKKVGAAGARLDVPVTHVDASYVRSHFDSIEVGLNDSPRADEMAVILVMTTGARVHNRAGGLAAKDIIGEDGLR</sequence>
<gene>
    <name evidence="1" type="ORF">LCGC14_1231720</name>
</gene>
<dbReference type="AlphaFoldDB" id="A0A0F9L8C6"/>
<comment type="caution">
    <text evidence="1">The sequence shown here is derived from an EMBL/GenBank/DDBJ whole genome shotgun (WGS) entry which is preliminary data.</text>
</comment>
<dbReference type="InterPro" id="IPR035936">
    <property type="entry name" value="BB2672"/>
</dbReference>
<dbReference type="EMBL" id="LAZR01006579">
    <property type="protein sequence ID" value="KKM91119.1"/>
    <property type="molecule type" value="Genomic_DNA"/>
</dbReference>
<proteinExistence type="predicted"/>
<accession>A0A0F9L8C6</accession>
<dbReference type="Pfam" id="PF06684">
    <property type="entry name" value="AA_synth"/>
    <property type="match status" value="1"/>
</dbReference>
<evidence type="ECO:0000313" key="1">
    <source>
        <dbReference type="EMBL" id="KKM91119.1"/>
    </source>
</evidence>
<dbReference type="Gene3D" id="3.30.1330.110">
    <property type="entry name" value="BB2672"/>
    <property type="match status" value="1"/>
</dbReference>
<evidence type="ECO:0008006" key="2">
    <source>
        <dbReference type="Google" id="ProtNLM"/>
    </source>
</evidence>
<name>A0A0F9L8C6_9ZZZZ</name>